<feature type="transmembrane region" description="Helical" evidence="1">
    <location>
        <begin position="1839"/>
        <end position="1859"/>
    </location>
</feature>
<evidence type="ECO:0000313" key="4">
    <source>
        <dbReference type="Proteomes" id="UP001281761"/>
    </source>
</evidence>
<organism evidence="3 4">
    <name type="scientific">Blattamonas nauphoetae</name>
    <dbReference type="NCBI Taxonomy" id="2049346"/>
    <lineage>
        <taxon>Eukaryota</taxon>
        <taxon>Metamonada</taxon>
        <taxon>Preaxostyla</taxon>
        <taxon>Oxymonadida</taxon>
        <taxon>Blattamonas</taxon>
    </lineage>
</organism>
<dbReference type="Pfam" id="PF07714">
    <property type="entry name" value="PK_Tyr_Ser-Thr"/>
    <property type="match status" value="1"/>
</dbReference>
<sequence length="2154" mass="231802">MIVVSRTRFESPNGHIAPLTKLMSSDASFCVSVVVKSIELSSHQLTSGNSVLLDITPSQSSFVENSEISTCIESWNVVNLTSSKSRPLIPARRLSQTCVGVSVSDSVGALQNTIVQDPNIGGSFHIQNNSISSSISKPWTSKDVFLTSSFPDVITKELEFFTPPYTFKGGEFMRDPSHSYWSVSTLDTLAIPPRFKYATTANPVTYIDCSFTKMTEEPTDPEGAFSTGGTAIRHYSQAPLSITNSTFVECQSEHGAGGAILISSTTSEASTTLTIEGSKFIGCTSVSNGGAICIYTSGLHFITRSSFILCQADSWGGGAYVSHCAVSYSEFVSNTALSMSGGLYAMSAASLLFCHFEGNTAEQDPDWAIAFPLNSVSAAFGCTQSRDSKVTDDVLFVASGEEGEDCSFSSPCGSLSAALQTVGPNESKEIKLGTGTFGEVRIISSSSPTICGYYRKEDWDSTEPSSSFSLLLDNPGTIKLTNLNLVPLTGAPIVECTVDASLFLNNLRMTGVDGISSPPFVFSAGTISFSFCHFDTLSSMKCSLTSISGAAVVQIQMSLFHQIESSSSVVSVVDGSLKLREVVFRHLTRTSGLGGAALDCENAASLDISAQFSSCHSKTGLCGAIHLNVTDLSDVTLTKTLFYLNRGRDESVAHDIHLSTITVDAFSSAFPLSLSSASLVPHIVDDSAGSDSIQPPSSLYVYDNSNLYRQIAYCYDSLTQSDVEALDLSIIFGENTNFDFTLCTTRKEMTSLRPIEFNGGSVSIASTITSPISALTQSSQTDGTLFTMKSSSTISISSCILILSTNQTDPMITIDTSSTLYVSQSILSSDGGLSNRAFCQSEGSITLLNTSVVSIAFSTHSCFETRGGSFSLIVMGSIPVCCVTNLSTSENGALLNAKDTSITVNHIPIVDCHAANGGAIFVQNCSFTASSAPFFRCSATHKGGAVCIENTNCGDGALYLSLQHIIDCSADLGGGLYICNEGTSYITIGMGPWMIFMKDFSYTSISGCKARQGSGAYFDGNVTTSYFSFYAEKYFNNSFAEGSDFFFSKTFADTHPDITELISSLCASRYSLSGRSFDEDGQYRHVEVEGYPQLSRNLLPPTMEVNEDNSHYPPPAMSGSRLYFNSLSYYLPYIHTQTDTGEYLPIPINLMSTLFFFETGTVTRQAIVLMMSKNGGSPVEKVEVKHGEGSIETGIPFVEVADEGSIEFSTTKFVWTIDNHLCRLVSRSAHSSITGCEFTIQLSMSVPLVECESGTLVITSSSFTVQASPTDIFHPIVSSSSSTSLASNGKSGIEIEMFEVLFQDMTVQAGSAGVVVLHGADRIRLDRVRFVNVLNAEGKNGTRIVVHGRNLANVIECVPNSEFPSRGGDEDDLYESLDENEIVGSPFRSPTLLLYLTFFRAQTVLVHSIGRDGVWCGDVTFPCASLDEADLHLADSVLCTIAVVDVAQLKGEVDLRQDKTEIVSKGGDKSRVDVLGSGKLVNEAAILAHSLHLDSLAFSLSSGRSVVLLESRSGMLTVTSCSFSSSSPLHSKLLEVTGGSVELGKIDLSSTSFSDTLLSFSHFSSVNVSSLAHRECSAGTLMSFEGNGKTESRVELQNCVFNGTKEKISPNDDSLCFWTSSLIEIVSCSFESSLSTYSHLSQGGMHVVSSTVKMIGGESVGNNALSPAFPSLQRNIVCEKESLIELGTDPLESSSLWISTDSKCVVTRNNGSVVSNAFFIPTLTVKSCSSLFDKKTETFRLELNGTLLIPCGLTLVVSENTSSSNTEPVRISLSTERTTEWTETSMRMEVKSSEFEGLGEKREWVGHVEFGETGRTEAFSLKLSSKQAQSLAMQKTLPWLIPLIVSLVALVLLVLLLWICCRRRKATQSEVKAEMQEQDALPIEDEKLEILDPTNQNVQARSLIDSMTASSMKNSTHENDGSMSSAPSHESLVEALVCGHKLELSIVREQDTLYNALHVKKSLMVPKCVVRRQLALGLMKVASANRSTDILRKLSSHWVMFDGHGNVCLKTEEPKQTIAQAAVEGTGGEVEVSASKDGQRWRAPEVAKAEEEKDFGRVVDGSKASVFSLGLILWEIETGLVPFGELDGINAQRQIGTGVLPKMDGIHENMVDVISSCLQLDPDDRPTLSTVWSVLCTLTDSGDTVEENVQIGTH</sequence>
<dbReference type="PROSITE" id="PS50011">
    <property type="entry name" value="PROTEIN_KINASE_DOM"/>
    <property type="match status" value="1"/>
</dbReference>
<keyword evidence="1" id="KW-0472">Membrane</keyword>
<gene>
    <name evidence="3" type="ORF">BLNAU_1605</name>
</gene>
<dbReference type="InterPro" id="IPR011050">
    <property type="entry name" value="Pectin_lyase_fold/virulence"/>
</dbReference>
<dbReference type="SUPFAM" id="SSF56112">
    <property type="entry name" value="Protein kinase-like (PK-like)"/>
    <property type="match status" value="1"/>
</dbReference>
<evidence type="ECO:0000259" key="2">
    <source>
        <dbReference type="PROSITE" id="PS50011"/>
    </source>
</evidence>
<evidence type="ECO:0000256" key="1">
    <source>
        <dbReference type="SAM" id="Phobius"/>
    </source>
</evidence>
<name>A0ABQ9YIG6_9EUKA</name>
<protein>
    <recommendedName>
        <fullName evidence="2">Protein kinase domain-containing protein</fullName>
    </recommendedName>
</protein>
<evidence type="ECO:0000313" key="3">
    <source>
        <dbReference type="EMBL" id="KAK2963562.1"/>
    </source>
</evidence>
<dbReference type="Proteomes" id="UP001281761">
    <property type="component" value="Unassembled WGS sequence"/>
</dbReference>
<feature type="domain" description="Protein kinase" evidence="2">
    <location>
        <begin position="1799"/>
        <end position="2154"/>
    </location>
</feature>
<keyword evidence="1" id="KW-1133">Transmembrane helix</keyword>
<reference evidence="3 4" key="1">
    <citation type="journal article" date="2022" name="bioRxiv">
        <title>Genomics of Preaxostyla Flagellates Illuminates Evolutionary Transitions and the Path Towards Mitochondrial Loss.</title>
        <authorList>
            <person name="Novak L.V.F."/>
            <person name="Treitli S.C."/>
            <person name="Pyrih J."/>
            <person name="Halakuc P."/>
            <person name="Pipaliya S.V."/>
            <person name="Vacek V."/>
            <person name="Brzon O."/>
            <person name="Soukal P."/>
            <person name="Eme L."/>
            <person name="Dacks J.B."/>
            <person name="Karnkowska A."/>
            <person name="Elias M."/>
            <person name="Hampl V."/>
        </authorList>
    </citation>
    <scope>NUCLEOTIDE SEQUENCE [LARGE SCALE GENOMIC DNA]</scope>
    <source>
        <strain evidence="3">NAU3</strain>
        <tissue evidence="3">Gut</tissue>
    </source>
</reference>
<dbReference type="EMBL" id="JARBJD010000006">
    <property type="protein sequence ID" value="KAK2963562.1"/>
    <property type="molecule type" value="Genomic_DNA"/>
</dbReference>
<keyword evidence="4" id="KW-1185">Reference proteome</keyword>
<dbReference type="Gene3D" id="1.10.510.10">
    <property type="entry name" value="Transferase(Phosphotransferase) domain 1"/>
    <property type="match status" value="1"/>
</dbReference>
<dbReference type="PANTHER" id="PTHR23257">
    <property type="entry name" value="SERINE-THREONINE PROTEIN KINASE"/>
    <property type="match status" value="1"/>
</dbReference>
<dbReference type="InterPro" id="IPR050167">
    <property type="entry name" value="Ser_Thr_protein_kinase"/>
</dbReference>
<comment type="caution">
    <text evidence="3">The sequence shown here is derived from an EMBL/GenBank/DDBJ whole genome shotgun (WGS) entry which is preliminary data.</text>
</comment>
<keyword evidence="1" id="KW-0812">Transmembrane</keyword>
<accession>A0ABQ9YIG6</accession>
<dbReference type="InterPro" id="IPR001245">
    <property type="entry name" value="Ser-Thr/Tyr_kinase_cat_dom"/>
</dbReference>
<dbReference type="SUPFAM" id="SSF51126">
    <property type="entry name" value="Pectin lyase-like"/>
    <property type="match status" value="1"/>
</dbReference>
<dbReference type="PANTHER" id="PTHR23257:SF975">
    <property type="entry name" value="DUAL SPECIFICITY PROTEIN KINASE SPLB"/>
    <property type="match status" value="1"/>
</dbReference>
<proteinExistence type="predicted"/>
<dbReference type="InterPro" id="IPR000719">
    <property type="entry name" value="Prot_kinase_dom"/>
</dbReference>
<dbReference type="InterPro" id="IPR011009">
    <property type="entry name" value="Kinase-like_dom_sf"/>
</dbReference>